<dbReference type="AlphaFoldDB" id="A0A4Q5M280"/>
<sequence>MKNQSKFRTLTLVGVFALLTLSLSSCVYSSRPVRYYDRPAVVHRPYYRVQPRTRVVVVPKYNRHHHHRDYDRRYRNNSRHHRGRY</sequence>
<protein>
    <recommendedName>
        <fullName evidence="4">Lipoprotein</fullName>
    </recommendedName>
</protein>
<organism evidence="2 3">
    <name type="scientific">Emticicia agri</name>
    <dbReference type="NCBI Taxonomy" id="2492393"/>
    <lineage>
        <taxon>Bacteria</taxon>
        <taxon>Pseudomonadati</taxon>
        <taxon>Bacteroidota</taxon>
        <taxon>Cytophagia</taxon>
        <taxon>Cytophagales</taxon>
        <taxon>Leadbetterellaceae</taxon>
        <taxon>Emticicia</taxon>
    </lineage>
</organism>
<feature type="region of interest" description="Disordered" evidence="1">
    <location>
        <begin position="62"/>
        <end position="85"/>
    </location>
</feature>
<dbReference type="Proteomes" id="UP000293162">
    <property type="component" value="Unassembled WGS sequence"/>
</dbReference>
<gene>
    <name evidence="2" type="ORF">EWM59_06195</name>
</gene>
<dbReference type="PROSITE" id="PS51257">
    <property type="entry name" value="PROKAR_LIPOPROTEIN"/>
    <property type="match status" value="1"/>
</dbReference>
<name>A0A4Q5M280_9BACT</name>
<reference evidence="2 3" key="1">
    <citation type="submission" date="2019-02" db="EMBL/GenBank/DDBJ databases">
        <title>Bacterial novel species Emticicia sp. 17J42-9 isolated from soil.</title>
        <authorList>
            <person name="Jung H.-Y."/>
        </authorList>
    </citation>
    <scope>NUCLEOTIDE SEQUENCE [LARGE SCALE GENOMIC DNA]</scope>
    <source>
        <strain evidence="2 3">17J42-9</strain>
    </source>
</reference>
<feature type="compositionally biased region" description="Basic residues" evidence="1">
    <location>
        <begin position="75"/>
        <end position="85"/>
    </location>
</feature>
<evidence type="ECO:0000313" key="2">
    <source>
        <dbReference type="EMBL" id="RYU96404.1"/>
    </source>
</evidence>
<evidence type="ECO:0000313" key="3">
    <source>
        <dbReference type="Proteomes" id="UP000293162"/>
    </source>
</evidence>
<proteinExistence type="predicted"/>
<evidence type="ECO:0008006" key="4">
    <source>
        <dbReference type="Google" id="ProtNLM"/>
    </source>
</evidence>
<keyword evidence="3" id="KW-1185">Reference proteome</keyword>
<dbReference type="EMBL" id="SEWF01000007">
    <property type="protein sequence ID" value="RYU96404.1"/>
    <property type="molecule type" value="Genomic_DNA"/>
</dbReference>
<accession>A0A4Q5M280</accession>
<evidence type="ECO:0000256" key="1">
    <source>
        <dbReference type="SAM" id="MobiDB-lite"/>
    </source>
</evidence>
<comment type="caution">
    <text evidence="2">The sequence shown here is derived from an EMBL/GenBank/DDBJ whole genome shotgun (WGS) entry which is preliminary data.</text>
</comment>